<comment type="catalytic activity">
    <reaction evidence="22">
        <text>L-seryl-[protein] + ATP = O-phospho-L-seryl-[protein] + ADP + H(+)</text>
        <dbReference type="Rhea" id="RHEA:17989"/>
        <dbReference type="Rhea" id="RHEA-COMP:9863"/>
        <dbReference type="Rhea" id="RHEA-COMP:11604"/>
        <dbReference type="ChEBI" id="CHEBI:15378"/>
        <dbReference type="ChEBI" id="CHEBI:29999"/>
        <dbReference type="ChEBI" id="CHEBI:30616"/>
        <dbReference type="ChEBI" id="CHEBI:83421"/>
        <dbReference type="ChEBI" id="CHEBI:456216"/>
        <dbReference type="EC" id="2.7.11.1"/>
    </reaction>
</comment>
<dbReference type="PANTHER" id="PTHR27008:SF596">
    <property type="entry name" value="OS02G0215500 PROTEIN"/>
    <property type="match status" value="1"/>
</dbReference>
<keyword evidence="18 24" id="KW-0472">Membrane</keyword>
<dbReference type="Pfam" id="PF13855">
    <property type="entry name" value="LRR_8"/>
    <property type="match status" value="1"/>
</dbReference>
<gene>
    <name evidence="26" type="ORF">TEA_006489</name>
</gene>
<dbReference type="SMART" id="SM00369">
    <property type="entry name" value="LRR_TYP"/>
    <property type="match status" value="5"/>
</dbReference>
<keyword evidence="20" id="KW-0325">Glycoprotein</keyword>
<dbReference type="FunFam" id="3.80.10.10:FF:000275">
    <property type="entry name" value="Leucine-rich repeat receptor-like protein kinase"/>
    <property type="match status" value="1"/>
</dbReference>
<keyword evidence="27" id="KW-1185">Reference proteome</keyword>
<keyword evidence="6" id="KW-1003">Cell membrane</keyword>
<keyword evidence="19" id="KW-0675">Receptor</keyword>
<evidence type="ECO:0000256" key="15">
    <source>
        <dbReference type="ARBA" id="ARBA00022777"/>
    </source>
</evidence>
<dbReference type="FunFam" id="3.80.10.10:FF:000383">
    <property type="entry name" value="Leucine-rich repeat receptor protein kinase EMS1"/>
    <property type="match status" value="1"/>
</dbReference>
<dbReference type="InterPro" id="IPR017441">
    <property type="entry name" value="Protein_kinase_ATP_BS"/>
</dbReference>
<dbReference type="Proteomes" id="UP000306102">
    <property type="component" value="Unassembled WGS sequence"/>
</dbReference>
<dbReference type="InterPro" id="IPR008271">
    <property type="entry name" value="Ser/Thr_kinase_AS"/>
</dbReference>
<evidence type="ECO:0000256" key="18">
    <source>
        <dbReference type="ARBA" id="ARBA00023136"/>
    </source>
</evidence>
<dbReference type="AlphaFoldDB" id="A0A4S4EX82"/>
<proteinExistence type="inferred from homology"/>
<dbReference type="Pfam" id="PF00069">
    <property type="entry name" value="Pkinase"/>
    <property type="match status" value="1"/>
</dbReference>
<dbReference type="Gene3D" id="1.10.510.10">
    <property type="entry name" value="Transferase(Phosphotransferase) domain 1"/>
    <property type="match status" value="1"/>
</dbReference>
<dbReference type="EC" id="2.7.11.1" evidence="5"/>
<dbReference type="SUPFAM" id="SSF52058">
    <property type="entry name" value="L domain-like"/>
    <property type="match status" value="1"/>
</dbReference>
<dbReference type="Gene3D" id="3.30.200.20">
    <property type="entry name" value="Phosphorylase Kinase, domain 1"/>
    <property type="match status" value="1"/>
</dbReference>
<evidence type="ECO:0000256" key="6">
    <source>
        <dbReference type="ARBA" id="ARBA00022475"/>
    </source>
</evidence>
<dbReference type="InterPro" id="IPR032675">
    <property type="entry name" value="LRR_dom_sf"/>
</dbReference>
<evidence type="ECO:0000256" key="8">
    <source>
        <dbReference type="ARBA" id="ARBA00022553"/>
    </source>
</evidence>
<dbReference type="EMBL" id="SDRB02001519">
    <property type="protein sequence ID" value="THG21175.1"/>
    <property type="molecule type" value="Genomic_DNA"/>
</dbReference>
<evidence type="ECO:0000313" key="27">
    <source>
        <dbReference type="Proteomes" id="UP000306102"/>
    </source>
</evidence>
<comment type="subcellular location">
    <subcellularLocation>
        <location evidence="1">Cell membrane</location>
        <topology evidence="1">Single-pass membrane protein</topology>
    </subcellularLocation>
    <subcellularLocation>
        <location evidence="2">Membrane</location>
        <topology evidence="2">Single-pass type I membrane protein</topology>
    </subcellularLocation>
</comment>
<evidence type="ECO:0000256" key="5">
    <source>
        <dbReference type="ARBA" id="ARBA00012513"/>
    </source>
</evidence>
<accession>A0A4S4EX82</accession>
<evidence type="ECO:0000313" key="26">
    <source>
        <dbReference type="EMBL" id="THG21175.1"/>
    </source>
</evidence>
<organism evidence="26 27">
    <name type="scientific">Camellia sinensis var. sinensis</name>
    <name type="common">China tea</name>
    <dbReference type="NCBI Taxonomy" id="542762"/>
    <lineage>
        <taxon>Eukaryota</taxon>
        <taxon>Viridiplantae</taxon>
        <taxon>Streptophyta</taxon>
        <taxon>Embryophyta</taxon>
        <taxon>Tracheophyta</taxon>
        <taxon>Spermatophyta</taxon>
        <taxon>Magnoliopsida</taxon>
        <taxon>eudicotyledons</taxon>
        <taxon>Gunneridae</taxon>
        <taxon>Pentapetalae</taxon>
        <taxon>asterids</taxon>
        <taxon>Ericales</taxon>
        <taxon>Theaceae</taxon>
        <taxon>Camellia</taxon>
    </lineage>
</organism>
<dbReference type="Pfam" id="PF00560">
    <property type="entry name" value="LRR_1"/>
    <property type="match status" value="7"/>
</dbReference>
<keyword evidence="9" id="KW-0433">Leucine-rich repeat</keyword>
<dbReference type="GO" id="GO:0005886">
    <property type="term" value="C:plasma membrane"/>
    <property type="evidence" value="ECO:0007669"/>
    <property type="project" value="UniProtKB-SubCell"/>
</dbReference>
<dbReference type="PROSITE" id="PS00108">
    <property type="entry name" value="PROTEIN_KINASE_ST"/>
    <property type="match status" value="1"/>
</dbReference>
<keyword evidence="10" id="KW-0808">Transferase</keyword>
<dbReference type="FunFam" id="1.10.510.10:FF:000358">
    <property type="entry name" value="Putative leucine-rich repeat receptor-like serine/threonine-protein kinase"/>
    <property type="match status" value="1"/>
</dbReference>
<feature type="binding site" evidence="23">
    <location>
        <position position="718"/>
    </location>
    <ligand>
        <name>ATP</name>
        <dbReference type="ChEBI" id="CHEBI:30616"/>
    </ligand>
</feature>
<dbReference type="Pfam" id="PF08263">
    <property type="entry name" value="LRRNT_2"/>
    <property type="match status" value="1"/>
</dbReference>
<comment type="catalytic activity">
    <reaction evidence="21">
        <text>L-threonyl-[protein] + ATP = O-phospho-L-threonyl-[protein] + ADP + H(+)</text>
        <dbReference type="Rhea" id="RHEA:46608"/>
        <dbReference type="Rhea" id="RHEA-COMP:11060"/>
        <dbReference type="Rhea" id="RHEA-COMP:11605"/>
        <dbReference type="ChEBI" id="CHEBI:15378"/>
        <dbReference type="ChEBI" id="CHEBI:30013"/>
        <dbReference type="ChEBI" id="CHEBI:30616"/>
        <dbReference type="ChEBI" id="CHEBI:61977"/>
        <dbReference type="ChEBI" id="CHEBI:456216"/>
        <dbReference type="EC" id="2.7.11.1"/>
    </reaction>
</comment>
<evidence type="ECO:0000256" key="3">
    <source>
        <dbReference type="ARBA" id="ARBA00008684"/>
    </source>
</evidence>
<feature type="domain" description="Protein kinase" evidence="25">
    <location>
        <begin position="689"/>
        <end position="963"/>
    </location>
</feature>
<dbReference type="GO" id="GO:0051707">
    <property type="term" value="P:response to other organism"/>
    <property type="evidence" value="ECO:0007669"/>
    <property type="project" value="UniProtKB-ARBA"/>
</dbReference>
<dbReference type="PROSITE" id="PS50011">
    <property type="entry name" value="PROTEIN_KINASE_DOM"/>
    <property type="match status" value="1"/>
</dbReference>
<dbReference type="GO" id="GO:0006952">
    <property type="term" value="P:defense response"/>
    <property type="evidence" value="ECO:0007669"/>
    <property type="project" value="UniProtKB-ARBA"/>
</dbReference>
<evidence type="ECO:0000256" key="13">
    <source>
        <dbReference type="ARBA" id="ARBA00022737"/>
    </source>
</evidence>
<dbReference type="STRING" id="542762.A0A4S4EX82"/>
<dbReference type="InterPro" id="IPR003591">
    <property type="entry name" value="Leu-rich_rpt_typical-subtyp"/>
</dbReference>
<evidence type="ECO:0000259" key="25">
    <source>
        <dbReference type="PROSITE" id="PS50011"/>
    </source>
</evidence>
<keyword evidence="17 24" id="KW-1133">Transmembrane helix</keyword>
<dbReference type="InterPro" id="IPR000719">
    <property type="entry name" value="Prot_kinase_dom"/>
</dbReference>
<evidence type="ECO:0000256" key="22">
    <source>
        <dbReference type="ARBA" id="ARBA00048679"/>
    </source>
</evidence>
<evidence type="ECO:0000256" key="4">
    <source>
        <dbReference type="ARBA" id="ARBA00009592"/>
    </source>
</evidence>
<dbReference type="InterPro" id="IPR013210">
    <property type="entry name" value="LRR_N_plant-typ"/>
</dbReference>
<dbReference type="PROSITE" id="PS00107">
    <property type="entry name" value="PROTEIN_KINASE_ATP"/>
    <property type="match status" value="1"/>
</dbReference>
<dbReference type="GO" id="GO:0005524">
    <property type="term" value="F:ATP binding"/>
    <property type="evidence" value="ECO:0007669"/>
    <property type="project" value="UniProtKB-UniRule"/>
</dbReference>
<sequence>MFKLLSELRSFVSTVAIIVCVCMSLLNKASQKTALVAAATTTTITTTTLAGNDTDYLALLSIKAQITNDPMLVTSSWNDSLHFCLWEGVLCGHRHQRVTGLSLESRNLEGSISPSIGNLSFLKIVDVSNNNFQGEIPHEMGRLFRLQVLNLTHNLLGGQIPANLSSCNNLRRLGLGYNKFIGNLPIELGSLNQLVQLYMNSNNLSGAIPPSFGNLSSLKLFSVSENMLEGSIPDSLGSLKSLTYLSFSSNKISGMIPPSIYNISSLTALEARVNLLEGSLPQNLGLTLPNIKRVNIAKNHLSGSIPLSISNASKLEHLVLSMNKLYPGVAVDFGNLKNLLWLSLFEDGLGTEDANDLNFILTLVNCSKLRILSLDANNFGGVLPNSLVNLSTQLQTLSVSGNQISGNIPVDFGNLVSLNAVDMSYNRLTGTIPTSIGKLHKIQELGFGKNKLSGEIPSSIGNWTLANQLWLEENDFQGNIPSSLGNCIDLILLHLYGNNLSGSIPQEVIGISSLSKSLDLSRNSLTGPIPPEVGSLKTLVELNLSYNKLSGKIPSTLGSCDTLEYLFLDNNSLGGAIPQSLSSLKAIEELEGEVPVKGVFQNATAISILGNKKLCGGIPALQLPTCTSKKPRKLIIPIVFGVLGIILASSVLILYCLRKMRKQSLVASFLMDSFGNISYGDLLKATNGFSSDNLIGIGSFGSVYKGIFHPNEKTIAVKVLDQQNIGASKSFRAECKALKNIRHRNLIKIKSACASVDFQGNDFKALIYEFMENGSLESWLHPVSQTGTTHEQPKCLNLLQRLGIAIDVASALDYLHNHCHVLIIHCDIKPSNILLDSDMTAHVGDFGLARLLQNRNNEVSHSQNSSVGIKGTIGYAAPEYGTGSMVSTGGDVYSYGILLLELFTGKRPTDGMFKDGLTLHMLAKLALPERVMEIVDEKLVPVVEEEETASKNSRREMGRGKFLECLILILRVGVACSVESPRERMTIVDAAKELHLVKDMLLGRRISSNVQIASKGLRNSIEEQSIDATGRMETGRDSTHLNFTVLPPMAFYPG</sequence>
<reference evidence="26 27" key="1">
    <citation type="journal article" date="2018" name="Proc. Natl. Acad. Sci. U.S.A.">
        <title>Draft genome sequence of Camellia sinensis var. sinensis provides insights into the evolution of the tea genome and tea quality.</title>
        <authorList>
            <person name="Wei C."/>
            <person name="Yang H."/>
            <person name="Wang S."/>
            <person name="Zhao J."/>
            <person name="Liu C."/>
            <person name="Gao L."/>
            <person name="Xia E."/>
            <person name="Lu Y."/>
            <person name="Tai Y."/>
            <person name="She G."/>
            <person name="Sun J."/>
            <person name="Cao H."/>
            <person name="Tong W."/>
            <person name="Gao Q."/>
            <person name="Li Y."/>
            <person name="Deng W."/>
            <person name="Jiang X."/>
            <person name="Wang W."/>
            <person name="Chen Q."/>
            <person name="Zhang S."/>
            <person name="Li H."/>
            <person name="Wu J."/>
            <person name="Wang P."/>
            <person name="Li P."/>
            <person name="Shi C."/>
            <person name="Zheng F."/>
            <person name="Jian J."/>
            <person name="Huang B."/>
            <person name="Shan D."/>
            <person name="Shi M."/>
            <person name="Fang C."/>
            <person name="Yue Y."/>
            <person name="Li F."/>
            <person name="Li D."/>
            <person name="Wei S."/>
            <person name="Han B."/>
            <person name="Jiang C."/>
            <person name="Yin Y."/>
            <person name="Xia T."/>
            <person name="Zhang Z."/>
            <person name="Bennetzen J.L."/>
            <person name="Zhao S."/>
            <person name="Wan X."/>
        </authorList>
    </citation>
    <scope>NUCLEOTIDE SEQUENCE [LARGE SCALE GENOMIC DNA]</scope>
    <source>
        <strain evidence="27">cv. Shuchazao</strain>
        <tissue evidence="26">Leaf</tissue>
    </source>
</reference>
<dbReference type="FunFam" id="3.80.10.10:FF:000317">
    <property type="entry name" value="Inactive leucine-rich repeat receptor-like protein kinase"/>
    <property type="match status" value="1"/>
</dbReference>
<evidence type="ECO:0000256" key="14">
    <source>
        <dbReference type="ARBA" id="ARBA00022741"/>
    </source>
</evidence>
<keyword evidence="11 24" id="KW-0812">Transmembrane</keyword>
<keyword evidence="15" id="KW-0418">Kinase</keyword>
<name>A0A4S4EX82_CAMSN</name>
<dbReference type="GO" id="GO:0004674">
    <property type="term" value="F:protein serine/threonine kinase activity"/>
    <property type="evidence" value="ECO:0007669"/>
    <property type="project" value="UniProtKB-KW"/>
</dbReference>
<evidence type="ECO:0000256" key="12">
    <source>
        <dbReference type="ARBA" id="ARBA00022729"/>
    </source>
</evidence>
<evidence type="ECO:0000256" key="16">
    <source>
        <dbReference type="ARBA" id="ARBA00022840"/>
    </source>
</evidence>
<comment type="similarity">
    <text evidence="4">Belongs to the RLP family.</text>
</comment>
<evidence type="ECO:0000256" key="19">
    <source>
        <dbReference type="ARBA" id="ARBA00023170"/>
    </source>
</evidence>
<keyword evidence="13" id="KW-0677">Repeat</keyword>
<keyword evidence="8" id="KW-0597">Phosphoprotein</keyword>
<evidence type="ECO:0000256" key="23">
    <source>
        <dbReference type="PROSITE-ProRule" id="PRU10141"/>
    </source>
</evidence>
<dbReference type="SMART" id="SM00365">
    <property type="entry name" value="LRR_SD22"/>
    <property type="match status" value="4"/>
</dbReference>
<keyword evidence="12" id="KW-0732">Signal</keyword>
<evidence type="ECO:0000256" key="20">
    <source>
        <dbReference type="ARBA" id="ARBA00023180"/>
    </source>
</evidence>
<evidence type="ECO:0000256" key="1">
    <source>
        <dbReference type="ARBA" id="ARBA00004162"/>
    </source>
</evidence>
<evidence type="ECO:0000256" key="10">
    <source>
        <dbReference type="ARBA" id="ARBA00022679"/>
    </source>
</evidence>
<keyword evidence="14 23" id="KW-0547">Nucleotide-binding</keyword>
<dbReference type="Gene3D" id="3.80.10.10">
    <property type="entry name" value="Ribonuclease Inhibitor"/>
    <property type="match status" value="4"/>
</dbReference>
<keyword evidence="7" id="KW-0723">Serine/threonine-protein kinase</keyword>
<keyword evidence="16 23" id="KW-0067">ATP-binding</keyword>
<comment type="similarity">
    <text evidence="3">Belongs to the protein kinase superfamily. Ser/Thr protein kinase family.</text>
</comment>
<dbReference type="FunFam" id="3.30.200.20:FF:000432">
    <property type="entry name" value="LRR receptor-like serine/threonine-protein kinase EFR"/>
    <property type="match status" value="1"/>
</dbReference>
<dbReference type="InterPro" id="IPR051809">
    <property type="entry name" value="Plant_receptor-like_S/T_kinase"/>
</dbReference>
<evidence type="ECO:0000256" key="2">
    <source>
        <dbReference type="ARBA" id="ARBA00004479"/>
    </source>
</evidence>
<evidence type="ECO:0000256" key="11">
    <source>
        <dbReference type="ARBA" id="ARBA00022692"/>
    </source>
</evidence>
<comment type="caution">
    <text evidence="26">The sequence shown here is derived from an EMBL/GenBank/DDBJ whole genome shotgun (WGS) entry which is preliminary data.</text>
</comment>
<evidence type="ECO:0000256" key="24">
    <source>
        <dbReference type="SAM" id="Phobius"/>
    </source>
</evidence>
<dbReference type="SUPFAM" id="SSF56112">
    <property type="entry name" value="Protein kinase-like (PK-like)"/>
    <property type="match status" value="1"/>
</dbReference>
<evidence type="ECO:0000256" key="7">
    <source>
        <dbReference type="ARBA" id="ARBA00022527"/>
    </source>
</evidence>
<dbReference type="InterPro" id="IPR001611">
    <property type="entry name" value="Leu-rich_rpt"/>
</dbReference>
<evidence type="ECO:0000256" key="17">
    <source>
        <dbReference type="ARBA" id="ARBA00022989"/>
    </source>
</evidence>
<evidence type="ECO:0000256" key="9">
    <source>
        <dbReference type="ARBA" id="ARBA00022614"/>
    </source>
</evidence>
<dbReference type="InterPro" id="IPR011009">
    <property type="entry name" value="Kinase-like_dom_sf"/>
</dbReference>
<dbReference type="SUPFAM" id="SSF52047">
    <property type="entry name" value="RNI-like"/>
    <property type="match status" value="1"/>
</dbReference>
<protein>
    <recommendedName>
        <fullName evidence="5">non-specific serine/threonine protein kinase</fullName>
        <ecNumber evidence="5">2.7.11.1</ecNumber>
    </recommendedName>
</protein>
<dbReference type="SMART" id="SM00220">
    <property type="entry name" value="S_TKc"/>
    <property type="match status" value="1"/>
</dbReference>
<evidence type="ECO:0000256" key="21">
    <source>
        <dbReference type="ARBA" id="ARBA00047899"/>
    </source>
</evidence>
<dbReference type="PANTHER" id="PTHR27008">
    <property type="entry name" value="OS04G0122200 PROTEIN"/>
    <property type="match status" value="1"/>
</dbReference>
<feature type="transmembrane region" description="Helical" evidence="24">
    <location>
        <begin position="634"/>
        <end position="657"/>
    </location>
</feature>